<dbReference type="PANTHER" id="PTHR22881:SF26">
    <property type="entry name" value="BROMODOMAIN CONTAINING PROTEIN, EXPRESSED"/>
    <property type="match status" value="1"/>
</dbReference>
<evidence type="ECO:0000256" key="3">
    <source>
        <dbReference type="SAM" id="MobiDB-lite"/>
    </source>
</evidence>
<dbReference type="Gene3D" id="1.20.920.10">
    <property type="entry name" value="Bromodomain-like"/>
    <property type="match status" value="1"/>
</dbReference>
<dbReference type="SMART" id="SM00297">
    <property type="entry name" value="BROMO"/>
    <property type="match status" value="1"/>
</dbReference>
<feature type="compositionally biased region" description="Polar residues" evidence="3">
    <location>
        <begin position="227"/>
        <end position="241"/>
    </location>
</feature>
<dbReference type="CDD" id="cd04369">
    <property type="entry name" value="Bromodomain"/>
    <property type="match status" value="1"/>
</dbReference>
<feature type="region of interest" description="Disordered" evidence="3">
    <location>
        <begin position="16"/>
        <end position="87"/>
    </location>
</feature>
<feature type="region of interest" description="Disordered" evidence="3">
    <location>
        <begin position="218"/>
        <end position="274"/>
    </location>
</feature>
<dbReference type="Proteomes" id="UP001454036">
    <property type="component" value="Unassembled WGS sequence"/>
</dbReference>
<gene>
    <name evidence="5" type="ORF">LIER_06584</name>
</gene>
<feature type="domain" description="Bromo" evidence="4">
    <location>
        <begin position="111"/>
        <end position="181"/>
    </location>
</feature>
<comment type="caution">
    <text evidence="5">The sequence shown here is derived from an EMBL/GenBank/DDBJ whole genome shotgun (WGS) entry which is preliminary data.</text>
</comment>
<dbReference type="InterPro" id="IPR051831">
    <property type="entry name" value="Bromodomain_contain_prot"/>
</dbReference>
<reference evidence="5 6" key="1">
    <citation type="submission" date="2024-01" db="EMBL/GenBank/DDBJ databases">
        <title>The complete chloroplast genome sequence of Lithospermum erythrorhizon: insights into the phylogenetic relationship among Boraginaceae species and the maternal lineages of purple gromwells.</title>
        <authorList>
            <person name="Okada T."/>
            <person name="Watanabe K."/>
        </authorList>
    </citation>
    <scope>NUCLEOTIDE SEQUENCE [LARGE SCALE GENOMIC DNA]</scope>
</reference>
<dbReference type="PANTHER" id="PTHR22881">
    <property type="entry name" value="BROMODOMAIN CONTAINING PROTEIN"/>
    <property type="match status" value="1"/>
</dbReference>
<evidence type="ECO:0000256" key="2">
    <source>
        <dbReference type="PROSITE-ProRule" id="PRU00035"/>
    </source>
</evidence>
<dbReference type="AlphaFoldDB" id="A0AAV3P6F4"/>
<dbReference type="InterPro" id="IPR018359">
    <property type="entry name" value="Bromodomain_CS"/>
</dbReference>
<dbReference type="PROSITE" id="PS50014">
    <property type="entry name" value="BROMODOMAIN_2"/>
    <property type="match status" value="1"/>
</dbReference>
<evidence type="ECO:0000313" key="6">
    <source>
        <dbReference type="Proteomes" id="UP001454036"/>
    </source>
</evidence>
<dbReference type="PROSITE" id="PS00633">
    <property type="entry name" value="BROMODOMAIN_1"/>
    <property type="match status" value="1"/>
</dbReference>
<dbReference type="EMBL" id="BAABME010000969">
    <property type="protein sequence ID" value="GAA0146687.1"/>
    <property type="molecule type" value="Genomic_DNA"/>
</dbReference>
<keyword evidence="6" id="KW-1185">Reference proteome</keyword>
<dbReference type="SUPFAM" id="SSF47370">
    <property type="entry name" value="Bromodomain"/>
    <property type="match status" value="1"/>
</dbReference>
<organism evidence="5 6">
    <name type="scientific">Lithospermum erythrorhizon</name>
    <name type="common">Purple gromwell</name>
    <name type="synonym">Lithospermum officinale var. erythrorhizon</name>
    <dbReference type="NCBI Taxonomy" id="34254"/>
    <lineage>
        <taxon>Eukaryota</taxon>
        <taxon>Viridiplantae</taxon>
        <taxon>Streptophyta</taxon>
        <taxon>Embryophyta</taxon>
        <taxon>Tracheophyta</taxon>
        <taxon>Spermatophyta</taxon>
        <taxon>Magnoliopsida</taxon>
        <taxon>eudicotyledons</taxon>
        <taxon>Gunneridae</taxon>
        <taxon>Pentapetalae</taxon>
        <taxon>asterids</taxon>
        <taxon>lamiids</taxon>
        <taxon>Boraginales</taxon>
        <taxon>Boraginaceae</taxon>
        <taxon>Boraginoideae</taxon>
        <taxon>Lithospermeae</taxon>
        <taxon>Lithospermum</taxon>
    </lineage>
</organism>
<dbReference type="PRINTS" id="PR00503">
    <property type="entry name" value="BROMODOMAIN"/>
</dbReference>
<proteinExistence type="predicted"/>
<name>A0AAV3P6F4_LITER</name>
<feature type="compositionally biased region" description="Basic and acidic residues" evidence="3">
    <location>
        <begin position="69"/>
        <end position="84"/>
    </location>
</feature>
<keyword evidence="1 2" id="KW-0103">Bromodomain</keyword>
<sequence length="274" mass="31670">MYMLAYDFECRKPKRSIWRNGDRRRSPRISAKVDDTEEKEGGDHEKEGGHQKGGGSSSKSRARMKRKFNHNEMESSQDGDKQQDEDQLPTCGKFIKLPEKPILELILDTLQRRDVHEIFAEPVDPDEVEDYYEIIEHPMDFGTMRAKLHEGMYQNLEQFEHDVFLIPRNAMHFNTSSSIYFRQARGIYELAEKLFHVLKTDPEHFELEFPRERRRTMTRAMGKSKSLDSSMGSINQGSKYSDSGPIGAKKRQGRQGVDACTIRKDTDPSSGMSL</sequence>
<feature type="compositionally biased region" description="Basic and acidic residues" evidence="3">
    <location>
        <begin position="31"/>
        <end position="50"/>
    </location>
</feature>
<evidence type="ECO:0000259" key="4">
    <source>
        <dbReference type="PROSITE" id="PS50014"/>
    </source>
</evidence>
<evidence type="ECO:0000313" key="5">
    <source>
        <dbReference type="EMBL" id="GAA0146687.1"/>
    </source>
</evidence>
<dbReference type="InterPro" id="IPR001487">
    <property type="entry name" value="Bromodomain"/>
</dbReference>
<dbReference type="InterPro" id="IPR036427">
    <property type="entry name" value="Bromodomain-like_sf"/>
</dbReference>
<evidence type="ECO:0000256" key="1">
    <source>
        <dbReference type="ARBA" id="ARBA00023117"/>
    </source>
</evidence>
<accession>A0AAV3P6F4</accession>
<protein>
    <submittedName>
        <fullName evidence="5">Chromatin/chromatin-binding, or -regulatory protein</fullName>
    </submittedName>
</protein>
<dbReference type="Pfam" id="PF00439">
    <property type="entry name" value="Bromodomain"/>
    <property type="match status" value="1"/>
</dbReference>